<organism evidence="1 2">
    <name type="scientific">Vibrio parahaemolyticus</name>
    <dbReference type="NCBI Taxonomy" id="670"/>
    <lineage>
        <taxon>Bacteria</taxon>
        <taxon>Pseudomonadati</taxon>
        <taxon>Pseudomonadota</taxon>
        <taxon>Gammaproteobacteria</taxon>
        <taxon>Vibrionales</taxon>
        <taxon>Vibrionaceae</taxon>
        <taxon>Vibrio</taxon>
    </lineage>
</organism>
<gene>
    <name evidence="1" type="ORF">CA163_34485</name>
</gene>
<sequence>WNHTQDLGGDSYILMLDNTPIKRTYLLIQSVQARTAHNIYEESYDAMQLAAARWQCIRAEKNASQEMRHRDIREAQYVDEISQRERFIE</sequence>
<evidence type="ECO:0000313" key="1">
    <source>
        <dbReference type="EMBL" id="OXE28330.1"/>
    </source>
</evidence>
<dbReference type="AlphaFoldDB" id="A0A227IZT0"/>
<proteinExistence type="predicted"/>
<evidence type="ECO:0000313" key="2">
    <source>
        <dbReference type="Proteomes" id="UP000214596"/>
    </source>
</evidence>
<accession>A0A227IZT0</accession>
<dbReference type="EMBL" id="NIXT01004467">
    <property type="protein sequence ID" value="OXE28330.1"/>
    <property type="molecule type" value="Genomic_DNA"/>
</dbReference>
<reference evidence="1 2" key="1">
    <citation type="journal article" date="2017" name="Appl. Environ. Microbiol.">
        <title>Parallel evolution of two clades of a major Atlantic endemic Vibrio parahaemolyticus pathogen lineage by independent acquisition of related pathogenicity islands.</title>
        <authorList>
            <person name="Xu F."/>
            <person name="Gonzalez-Escalona N."/>
            <person name="Drees K.P."/>
            <person name="Sebra R.P."/>
            <person name="Cooper V.S."/>
            <person name="Jones S.H."/>
            <person name="Whistler C.A."/>
        </authorList>
    </citation>
    <scope>NUCLEOTIDE SEQUENCE [LARGE SCALE GENOMIC DNA]</scope>
    <source>
        <strain evidence="1 2">MAVP-3</strain>
    </source>
</reference>
<dbReference type="Proteomes" id="UP000214596">
    <property type="component" value="Unassembled WGS sequence"/>
</dbReference>
<feature type="non-terminal residue" evidence="1">
    <location>
        <position position="1"/>
    </location>
</feature>
<feature type="non-terminal residue" evidence="1">
    <location>
        <position position="89"/>
    </location>
</feature>
<comment type="caution">
    <text evidence="1">The sequence shown here is derived from an EMBL/GenBank/DDBJ whole genome shotgun (WGS) entry which is preliminary data.</text>
</comment>
<protein>
    <submittedName>
        <fullName evidence="1">Uncharacterized protein</fullName>
    </submittedName>
</protein>
<name>A0A227IZT0_VIBPH</name>